<evidence type="ECO:0000259" key="6">
    <source>
        <dbReference type="Pfam" id="PF00828"/>
    </source>
</evidence>
<keyword evidence="2 4" id="KW-0689">Ribosomal protein</keyword>
<evidence type="ECO:0000256" key="2">
    <source>
        <dbReference type="ARBA" id="ARBA00022980"/>
    </source>
</evidence>
<evidence type="ECO:0000256" key="5">
    <source>
        <dbReference type="SAM" id="MobiDB-lite"/>
    </source>
</evidence>
<dbReference type="GO" id="GO:0022625">
    <property type="term" value="C:cytosolic large ribosomal subunit"/>
    <property type="evidence" value="ECO:0007669"/>
    <property type="project" value="TreeGrafter"/>
</dbReference>
<comment type="subunit">
    <text evidence="4">Part of the 50S ribosomal subunit.</text>
</comment>
<reference evidence="7 8" key="1">
    <citation type="journal article" date="2015" name="Nature">
        <title>rRNA introns, odd ribosomes, and small enigmatic genomes across a large radiation of phyla.</title>
        <authorList>
            <person name="Brown C.T."/>
            <person name="Hug L.A."/>
            <person name="Thomas B.C."/>
            <person name="Sharon I."/>
            <person name="Castelle C.J."/>
            <person name="Singh A."/>
            <person name="Wilkins M.J."/>
            <person name="Williams K.H."/>
            <person name="Banfield J.F."/>
        </authorList>
    </citation>
    <scope>NUCLEOTIDE SEQUENCE [LARGE SCALE GENOMIC DNA]</scope>
</reference>
<feature type="domain" description="Large ribosomal subunit protein uL15/eL18" evidence="6">
    <location>
        <begin position="78"/>
        <end position="146"/>
    </location>
</feature>
<dbReference type="GO" id="GO:0019843">
    <property type="term" value="F:rRNA binding"/>
    <property type="evidence" value="ECO:0007669"/>
    <property type="project" value="UniProtKB-UniRule"/>
</dbReference>
<evidence type="ECO:0000313" key="7">
    <source>
        <dbReference type="EMBL" id="KKQ27127.1"/>
    </source>
</evidence>
<dbReference type="AlphaFoldDB" id="A0A0G0GB06"/>
<organism evidence="7 8">
    <name type="scientific">Candidatus Magasanikbacteria bacterium GW2011_GWC2_37_14</name>
    <dbReference type="NCBI Taxonomy" id="1619046"/>
    <lineage>
        <taxon>Bacteria</taxon>
        <taxon>Candidatus Magasanikiibacteriota</taxon>
    </lineage>
</organism>
<gene>
    <name evidence="4" type="primary">rplO</name>
    <name evidence="7" type="ORF">US42_C0014G0024</name>
</gene>
<feature type="compositionally biased region" description="Gly residues" evidence="5">
    <location>
        <begin position="25"/>
        <end position="39"/>
    </location>
</feature>
<dbReference type="InterPro" id="IPR021131">
    <property type="entry name" value="Ribosomal_uL15/eL18"/>
</dbReference>
<dbReference type="NCBIfam" id="TIGR01071">
    <property type="entry name" value="rplO_bact"/>
    <property type="match status" value="1"/>
</dbReference>
<dbReference type="PATRIC" id="fig|1619046.3.peg.842"/>
<dbReference type="PANTHER" id="PTHR12934:SF11">
    <property type="entry name" value="LARGE RIBOSOMAL SUBUNIT PROTEIN UL15M"/>
    <property type="match status" value="1"/>
</dbReference>
<accession>A0A0G0GB06</accession>
<evidence type="ECO:0000256" key="4">
    <source>
        <dbReference type="HAMAP-Rule" id="MF_01341"/>
    </source>
</evidence>
<dbReference type="HAMAP" id="MF_01341">
    <property type="entry name" value="Ribosomal_uL15"/>
    <property type="match status" value="1"/>
</dbReference>
<comment type="function">
    <text evidence="4">Binds to the 23S rRNA.</text>
</comment>
<dbReference type="Gene3D" id="3.100.10.10">
    <property type="match status" value="1"/>
</dbReference>
<dbReference type="GO" id="GO:0003735">
    <property type="term" value="F:structural constituent of ribosome"/>
    <property type="evidence" value="ECO:0007669"/>
    <property type="project" value="InterPro"/>
</dbReference>
<evidence type="ECO:0000313" key="8">
    <source>
        <dbReference type="Proteomes" id="UP000034849"/>
    </source>
</evidence>
<dbReference type="Pfam" id="PF00828">
    <property type="entry name" value="Ribosomal_L27A"/>
    <property type="match status" value="1"/>
</dbReference>
<dbReference type="Proteomes" id="UP000034849">
    <property type="component" value="Unassembled WGS sequence"/>
</dbReference>
<comment type="caution">
    <text evidence="7">The sequence shown here is derived from an EMBL/GenBank/DDBJ whole genome shotgun (WGS) entry which is preliminary data.</text>
</comment>
<dbReference type="EMBL" id="LBSX01000014">
    <property type="protein sequence ID" value="KKQ27127.1"/>
    <property type="molecule type" value="Genomic_DNA"/>
</dbReference>
<name>A0A0G0GB06_9BACT</name>
<dbReference type="SUPFAM" id="SSF52080">
    <property type="entry name" value="Ribosomal proteins L15p and L18e"/>
    <property type="match status" value="1"/>
</dbReference>
<protein>
    <recommendedName>
        <fullName evidence="4">Large ribosomal subunit protein uL15</fullName>
    </recommendedName>
</protein>
<evidence type="ECO:0000256" key="3">
    <source>
        <dbReference type="ARBA" id="ARBA00023274"/>
    </source>
</evidence>
<dbReference type="GO" id="GO:0006412">
    <property type="term" value="P:translation"/>
    <property type="evidence" value="ECO:0007669"/>
    <property type="project" value="UniProtKB-UniRule"/>
</dbReference>
<dbReference type="InterPro" id="IPR005749">
    <property type="entry name" value="Ribosomal_uL15_bac-type"/>
</dbReference>
<feature type="region of interest" description="Disordered" evidence="5">
    <location>
        <begin position="21"/>
        <end position="48"/>
    </location>
</feature>
<dbReference type="InterPro" id="IPR036227">
    <property type="entry name" value="Ribosomal_uL15/eL18_sf"/>
</dbReference>
<sequence length="147" mass="15579">MVLTPATIAPAKGATRNIKRVGRGNASGRGTFSGRGGKGQTARSGGKSRTQFRGFKAYLQKVPKLRGFKSIHAKLETITLKTLNRVVKTDVEVTPNFLKQKGLISKPANGVKIVGTEEVKVKMTVKGCVLSKGALSAIEKAGGKVIF</sequence>
<comment type="similarity">
    <text evidence="1 4">Belongs to the universal ribosomal protein uL15 family.</text>
</comment>
<dbReference type="PANTHER" id="PTHR12934">
    <property type="entry name" value="50S RIBOSOMAL PROTEIN L15"/>
    <property type="match status" value="1"/>
</dbReference>
<keyword evidence="3 4" id="KW-0687">Ribonucleoprotein</keyword>
<proteinExistence type="inferred from homology"/>
<keyword evidence="4" id="KW-0694">RNA-binding</keyword>
<keyword evidence="4" id="KW-0699">rRNA-binding</keyword>
<dbReference type="InterPro" id="IPR030878">
    <property type="entry name" value="Ribosomal_uL15"/>
</dbReference>
<dbReference type="STRING" id="1619046.US42_C0014G0024"/>
<evidence type="ECO:0000256" key="1">
    <source>
        <dbReference type="ARBA" id="ARBA00007320"/>
    </source>
</evidence>